<feature type="compositionally biased region" description="Basic and acidic residues" evidence="1">
    <location>
        <begin position="225"/>
        <end position="240"/>
    </location>
</feature>
<dbReference type="InterPro" id="IPR036610">
    <property type="entry name" value="PEBP-like_sf"/>
</dbReference>
<name>A0A3G5AIP0_9VIRU</name>
<feature type="region of interest" description="Disordered" evidence="1">
    <location>
        <begin position="203"/>
        <end position="244"/>
    </location>
</feature>
<sequence>MTTPAVGSLRVYIGGVEVASDVKGWTTRWFYKSQVQGELKIDYDVEDDKYYTYIMYDISVDHLHFLKNNMSGNDGKDVITLPYRSPNPPSGRHVYVIECYQQQDLIRVLYDNRKFTAEDRLNYINTNKLKLMATANFQVQPDQLDLSTNNSQFSSAVMLPAAASQVSQNQVNNYDNKNNYNQVNQTNYNNQVSQNQVNQNNYNQANNNVYTNDPPSAPKNTPVDPSKDPPGDMKSPKDSWFKSGELSEGQMKHCRCILEVQSKGGAYNPYAVCARTGEYIHECASHYDWNALPEEDLRAYADLNKIDSSGTRNDVYNRIMQWKAASGK</sequence>
<evidence type="ECO:0000256" key="1">
    <source>
        <dbReference type="SAM" id="MobiDB-lite"/>
    </source>
</evidence>
<organism evidence="2">
    <name type="scientific">Solumvirus sp</name>
    <dbReference type="NCBI Taxonomy" id="2487773"/>
    <lineage>
        <taxon>Viruses</taxon>
        <taxon>Pithoviruses</taxon>
    </lineage>
</organism>
<evidence type="ECO:0000313" key="2">
    <source>
        <dbReference type="EMBL" id="AYV86171.1"/>
    </source>
</evidence>
<accession>A0A3G5AIP0</accession>
<dbReference type="EMBL" id="MK072498">
    <property type="protein sequence ID" value="AYV86171.1"/>
    <property type="molecule type" value="Genomic_DNA"/>
</dbReference>
<gene>
    <name evidence="2" type="ORF">Solumvirus1_46</name>
</gene>
<dbReference type="Gene3D" id="3.90.280.10">
    <property type="entry name" value="PEBP-like"/>
    <property type="match status" value="1"/>
</dbReference>
<protein>
    <submittedName>
        <fullName evidence="2">Uncharacterized protein</fullName>
    </submittedName>
</protein>
<dbReference type="SUPFAM" id="SSF49777">
    <property type="entry name" value="PEBP-like"/>
    <property type="match status" value="1"/>
</dbReference>
<proteinExistence type="predicted"/>
<feature type="compositionally biased region" description="Low complexity" evidence="1">
    <location>
        <begin position="203"/>
        <end position="212"/>
    </location>
</feature>
<reference evidence="2" key="1">
    <citation type="submission" date="2018-10" db="EMBL/GenBank/DDBJ databases">
        <title>Hidden diversity of soil giant viruses.</title>
        <authorList>
            <person name="Schulz F."/>
            <person name="Alteio L."/>
            <person name="Goudeau D."/>
            <person name="Ryan E.M."/>
            <person name="Malmstrom R.R."/>
            <person name="Blanchard J."/>
            <person name="Woyke T."/>
        </authorList>
    </citation>
    <scope>NUCLEOTIDE SEQUENCE</scope>
    <source>
        <strain evidence="2">SMV1</strain>
    </source>
</reference>